<sequence length="76" mass="8753">MQKRLTVKELKAALVDVPDELEVRFGSDTEEAYEIIIEMARRVKYELPDGQKFEDTGETGVDYFEIYGNAVQSDDF</sequence>
<evidence type="ECO:0000313" key="2">
    <source>
        <dbReference type="Proteomes" id="UP000434475"/>
    </source>
</evidence>
<dbReference type="RefSeq" id="WP_009257773.1">
    <property type="nucleotide sequence ID" value="NZ_BAABZG010000001.1"/>
</dbReference>
<gene>
    <name evidence="1" type="ORF">GKE97_14580</name>
</gene>
<accession>A0A6I2R274</accession>
<organism evidence="1 2">
    <name type="scientific">Flavonifractor plautii</name>
    <name type="common">Fusobacterium plautii</name>
    <dbReference type="NCBI Taxonomy" id="292800"/>
    <lineage>
        <taxon>Bacteria</taxon>
        <taxon>Bacillati</taxon>
        <taxon>Bacillota</taxon>
        <taxon>Clostridia</taxon>
        <taxon>Eubacteriales</taxon>
        <taxon>Oscillospiraceae</taxon>
        <taxon>Flavonifractor</taxon>
    </lineage>
</organism>
<proteinExistence type="predicted"/>
<name>A0A6I2R274_FLAPL</name>
<evidence type="ECO:0000313" key="1">
    <source>
        <dbReference type="EMBL" id="MSB20734.1"/>
    </source>
</evidence>
<dbReference type="AlphaFoldDB" id="A0A6I2R274"/>
<protein>
    <submittedName>
        <fullName evidence="1">Uncharacterized protein</fullName>
    </submittedName>
</protein>
<dbReference type="Proteomes" id="UP000434475">
    <property type="component" value="Unassembled WGS sequence"/>
</dbReference>
<reference evidence="1 2" key="1">
    <citation type="journal article" date="2019" name="Nat. Med.">
        <title>A library of human gut bacterial isolates paired with longitudinal multiomics data enables mechanistic microbiome research.</title>
        <authorList>
            <person name="Poyet M."/>
            <person name="Groussin M."/>
            <person name="Gibbons S.M."/>
            <person name="Avila-Pacheco J."/>
            <person name="Jiang X."/>
            <person name="Kearney S.M."/>
            <person name="Perrotta A.R."/>
            <person name="Berdy B."/>
            <person name="Zhao S."/>
            <person name="Lieberman T.D."/>
            <person name="Swanson P.K."/>
            <person name="Smith M."/>
            <person name="Roesemann S."/>
            <person name="Alexander J.E."/>
            <person name="Rich S.A."/>
            <person name="Livny J."/>
            <person name="Vlamakis H."/>
            <person name="Clish C."/>
            <person name="Bullock K."/>
            <person name="Deik A."/>
            <person name="Scott J."/>
            <person name="Pierce K.A."/>
            <person name="Xavier R.J."/>
            <person name="Alm E.J."/>
        </authorList>
    </citation>
    <scope>NUCLEOTIDE SEQUENCE [LARGE SCALE GENOMIC DNA]</scope>
    <source>
        <strain evidence="1 2">BIOML-A2</strain>
    </source>
</reference>
<comment type="caution">
    <text evidence="1">The sequence shown here is derived from an EMBL/GenBank/DDBJ whole genome shotgun (WGS) entry which is preliminary data.</text>
</comment>
<dbReference type="EMBL" id="WKPR01000015">
    <property type="protein sequence ID" value="MSB20734.1"/>
    <property type="molecule type" value="Genomic_DNA"/>
</dbReference>